<reference evidence="6" key="2">
    <citation type="submission" date="2021-09" db="EMBL/GenBank/DDBJ databases">
        <authorList>
            <person name="Gilroy R."/>
        </authorList>
    </citation>
    <scope>NUCLEOTIDE SEQUENCE</scope>
    <source>
        <strain evidence="6">ChiGjej2B2-19336</strain>
    </source>
</reference>
<proteinExistence type="inferred from homology"/>
<evidence type="ECO:0000256" key="4">
    <source>
        <dbReference type="ARBA" id="ARBA00023163"/>
    </source>
</evidence>
<dbReference type="InterPro" id="IPR036388">
    <property type="entry name" value="WH-like_DNA-bd_sf"/>
</dbReference>
<dbReference type="Gene3D" id="1.10.10.10">
    <property type="entry name" value="Winged helix-like DNA-binding domain superfamily/Winged helix DNA-binding domain"/>
    <property type="match status" value="1"/>
</dbReference>
<keyword evidence="3" id="KW-0238">DNA-binding</keyword>
<organism evidence="6 7">
    <name type="scientific">Mailhella massiliensis</name>
    <dbReference type="NCBI Taxonomy" id="1903261"/>
    <lineage>
        <taxon>Bacteria</taxon>
        <taxon>Pseudomonadati</taxon>
        <taxon>Thermodesulfobacteriota</taxon>
        <taxon>Desulfovibrionia</taxon>
        <taxon>Desulfovibrionales</taxon>
        <taxon>Desulfovibrionaceae</taxon>
        <taxon>Mailhella</taxon>
    </lineage>
</organism>
<dbReference type="EMBL" id="DYZA01000098">
    <property type="protein sequence ID" value="HJD97041.1"/>
    <property type="molecule type" value="Genomic_DNA"/>
</dbReference>
<dbReference type="Gene3D" id="3.40.190.290">
    <property type="match status" value="1"/>
</dbReference>
<dbReference type="SUPFAM" id="SSF46785">
    <property type="entry name" value="Winged helix' DNA-binding domain"/>
    <property type="match status" value="1"/>
</dbReference>
<evidence type="ECO:0000313" key="7">
    <source>
        <dbReference type="Proteomes" id="UP000698963"/>
    </source>
</evidence>
<dbReference type="AlphaFoldDB" id="A0A921DRH6"/>
<dbReference type="InterPro" id="IPR005119">
    <property type="entry name" value="LysR_subst-bd"/>
</dbReference>
<evidence type="ECO:0000313" key="6">
    <source>
        <dbReference type="EMBL" id="HJD97041.1"/>
    </source>
</evidence>
<name>A0A921DRH6_9BACT</name>
<comment type="caution">
    <text evidence="6">The sequence shown here is derived from an EMBL/GenBank/DDBJ whole genome shotgun (WGS) entry which is preliminary data.</text>
</comment>
<protein>
    <submittedName>
        <fullName evidence="6">LysR family transcriptional regulator</fullName>
    </submittedName>
</protein>
<dbReference type="InterPro" id="IPR000847">
    <property type="entry name" value="LysR_HTH_N"/>
</dbReference>
<dbReference type="GO" id="GO:0003700">
    <property type="term" value="F:DNA-binding transcription factor activity"/>
    <property type="evidence" value="ECO:0007669"/>
    <property type="project" value="InterPro"/>
</dbReference>
<keyword evidence="2" id="KW-0805">Transcription regulation</keyword>
<dbReference type="Pfam" id="PF00126">
    <property type="entry name" value="HTH_1"/>
    <property type="match status" value="1"/>
</dbReference>
<comment type="similarity">
    <text evidence="1">Belongs to the LysR transcriptional regulatory family.</text>
</comment>
<sequence length="326" mass="37636">MRIEQLTFFLTLVQCGTFCAAARKLGITQQALSFSIQSLEREFGVTLVRRRRGGCMLTEEGNIFLAYAQKCLDDHERILSYFAERQAAGSLHDLDLFTYSFVSDCLFDTIRDFQAERSDMRITVRFMEEHRFMRRLRAHDRGDSLFLCTIPFVEDEEPIHRFMFAGADTHIIKKNYYIACVGKHSLLSQETVVSVNDLLRLPFILPREKKQACTPLQHVLEQYGTPNIVQTIPSLFSWTQSLRRNVGVSLMQESLVQPGRVQRRLAEHVRFIPLKEKIGAYQCVVLPPRPSRKAMAFVHRLEQALEVRGCETEKEFVPVLFPGKTL</sequence>
<dbReference type="SUPFAM" id="SSF53850">
    <property type="entry name" value="Periplasmic binding protein-like II"/>
    <property type="match status" value="1"/>
</dbReference>
<dbReference type="PRINTS" id="PR00039">
    <property type="entry name" value="HTHLYSR"/>
</dbReference>
<keyword evidence="4" id="KW-0804">Transcription</keyword>
<accession>A0A921DRH6</accession>
<reference evidence="6" key="1">
    <citation type="journal article" date="2021" name="PeerJ">
        <title>Extensive microbial diversity within the chicken gut microbiome revealed by metagenomics and culture.</title>
        <authorList>
            <person name="Gilroy R."/>
            <person name="Ravi A."/>
            <person name="Getino M."/>
            <person name="Pursley I."/>
            <person name="Horton D.L."/>
            <person name="Alikhan N.F."/>
            <person name="Baker D."/>
            <person name="Gharbi K."/>
            <person name="Hall N."/>
            <person name="Watson M."/>
            <person name="Adriaenssens E.M."/>
            <person name="Foster-Nyarko E."/>
            <person name="Jarju S."/>
            <person name="Secka A."/>
            <person name="Antonio M."/>
            <person name="Oren A."/>
            <person name="Chaudhuri R.R."/>
            <person name="La Ragione R."/>
            <person name="Hildebrand F."/>
            <person name="Pallen M.J."/>
        </authorList>
    </citation>
    <scope>NUCLEOTIDE SEQUENCE</scope>
    <source>
        <strain evidence="6">ChiGjej2B2-19336</strain>
    </source>
</reference>
<dbReference type="Proteomes" id="UP000698963">
    <property type="component" value="Unassembled WGS sequence"/>
</dbReference>
<dbReference type="InterPro" id="IPR036390">
    <property type="entry name" value="WH_DNA-bd_sf"/>
</dbReference>
<dbReference type="GO" id="GO:0000976">
    <property type="term" value="F:transcription cis-regulatory region binding"/>
    <property type="evidence" value="ECO:0007669"/>
    <property type="project" value="TreeGrafter"/>
</dbReference>
<dbReference type="Pfam" id="PF03466">
    <property type="entry name" value="LysR_substrate"/>
    <property type="match status" value="1"/>
</dbReference>
<dbReference type="PANTHER" id="PTHR30126">
    <property type="entry name" value="HTH-TYPE TRANSCRIPTIONAL REGULATOR"/>
    <property type="match status" value="1"/>
</dbReference>
<gene>
    <name evidence="6" type="ORF">K8W16_05295</name>
</gene>
<evidence type="ECO:0000259" key="5">
    <source>
        <dbReference type="PROSITE" id="PS50931"/>
    </source>
</evidence>
<dbReference type="PANTHER" id="PTHR30126:SF40">
    <property type="entry name" value="HTH-TYPE TRANSCRIPTIONAL REGULATOR GLTR"/>
    <property type="match status" value="1"/>
</dbReference>
<dbReference type="FunFam" id="1.10.10.10:FF:000001">
    <property type="entry name" value="LysR family transcriptional regulator"/>
    <property type="match status" value="1"/>
</dbReference>
<evidence type="ECO:0000256" key="2">
    <source>
        <dbReference type="ARBA" id="ARBA00023015"/>
    </source>
</evidence>
<evidence type="ECO:0000256" key="3">
    <source>
        <dbReference type="ARBA" id="ARBA00023125"/>
    </source>
</evidence>
<dbReference type="PROSITE" id="PS50931">
    <property type="entry name" value="HTH_LYSR"/>
    <property type="match status" value="1"/>
</dbReference>
<evidence type="ECO:0000256" key="1">
    <source>
        <dbReference type="ARBA" id="ARBA00009437"/>
    </source>
</evidence>
<feature type="domain" description="HTH lysR-type" evidence="5">
    <location>
        <begin position="1"/>
        <end position="58"/>
    </location>
</feature>